<evidence type="ECO:0000313" key="3">
    <source>
        <dbReference type="Proteomes" id="UP000034400"/>
    </source>
</evidence>
<accession>A0ABD4ARN9</accession>
<gene>
    <name evidence="2" type="ORF">WR31_19120</name>
</gene>
<reference evidence="2 3" key="1">
    <citation type="submission" date="2015-03" db="EMBL/GenBank/DDBJ databases">
        <title>Draft genome sequences of the Burkholderia contaminans strains LMG 23361 and FFH2055 and Burkholderia cenocepacia K56-2.</title>
        <authorList>
            <person name="Bloodworth R.A."/>
            <person name="Selin C."/>
            <person name="Lopez De Volder M.A."/>
            <person name="Degrossi J."/>
            <person name="Drevinek P."/>
            <person name="Galanternik L."/>
            <person name="Cardona S.T."/>
        </authorList>
    </citation>
    <scope>NUCLEOTIDE SEQUENCE [LARGE SCALE GENOMIC DNA]</scope>
    <source>
        <strain evidence="2 3">LMG 23361</strain>
    </source>
</reference>
<dbReference type="EMBL" id="LASD01000008">
    <property type="protein sequence ID" value="KKL39977.1"/>
    <property type="molecule type" value="Genomic_DNA"/>
</dbReference>
<dbReference type="AlphaFoldDB" id="A0ABD4ARN9"/>
<name>A0ABD4ARN9_9BURK</name>
<sequence length="66" mass="6902">MLQIAEPGFHQHAPFGATRHDTRRGLAGAAATMADGSEAGRPHGRCSAAAARERRARSAPPDARTP</sequence>
<dbReference type="Proteomes" id="UP000034400">
    <property type="component" value="Unassembled WGS sequence"/>
</dbReference>
<comment type="caution">
    <text evidence="2">The sequence shown here is derived from an EMBL/GenBank/DDBJ whole genome shotgun (WGS) entry which is preliminary data.</text>
</comment>
<protein>
    <submittedName>
        <fullName evidence="2">Uncharacterized protein</fullName>
    </submittedName>
</protein>
<feature type="region of interest" description="Disordered" evidence="1">
    <location>
        <begin position="32"/>
        <end position="66"/>
    </location>
</feature>
<feature type="region of interest" description="Disordered" evidence="1">
    <location>
        <begin position="1"/>
        <end position="20"/>
    </location>
</feature>
<evidence type="ECO:0000256" key="1">
    <source>
        <dbReference type="SAM" id="MobiDB-lite"/>
    </source>
</evidence>
<organism evidence="2 3">
    <name type="scientific">Burkholderia contaminans LMG 23361</name>
    <dbReference type="NCBI Taxonomy" id="1334628"/>
    <lineage>
        <taxon>Bacteria</taxon>
        <taxon>Pseudomonadati</taxon>
        <taxon>Pseudomonadota</taxon>
        <taxon>Betaproteobacteria</taxon>
        <taxon>Burkholderiales</taxon>
        <taxon>Burkholderiaceae</taxon>
        <taxon>Burkholderia</taxon>
        <taxon>Burkholderia cepacia complex</taxon>
    </lineage>
</organism>
<proteinExistence type="predicted"/>
<evidence type="ECO:0000313" key="2">
    <source>
        <dbReference type="EMBL" id="KKL39977.1"/>
    </source>
</evidence>